<dbReference type="InterPro" id="IPR036249">
    <property type="entry name" value="Thioredoxin-like_sf"/>
</dbReference>
<evidence type="ECO:0000259" key="1">
    <source>
        <dbReference type="Pfam" id="PF01323"/>
    </source>
</evidence>
<dbReference type="SUPFAM" id="SSF52833">
    <property type="entry name" value="Thioredoxin-like"/>
    <property type="match status" value="1"/>
</dbReference>
<organism evidence="2">
    <name type="scientific">uncultured organism</name>
    <dbReference type="NCBI Taxonomy" id="155900"/>
    <lineage>
        <taxon>unclassified sequences</taxon>
        <taxon>environmental samples</taxon>
    </lineage>
</organism>
<dbReference type="GO" id="GO:0016491">
    <property type="term" value="F:oxidoreductase activity"/>
    <property type="evidence" value="ECO:0007669"/>
    <property type="project" value="InterPro"/>
</dbReference>
<dbReference type="AlphaFoldDB" id="D8VN41"/>
<dbReference type="InterPro" id="IPR001853">
    <property type="entry name" value="DSBA-like_thioredoxin_dom"/>
</dbReference>
<dbReference type="CDD" id="cd03025">
    <property type="entry name" value="DsbA_FrnE_like"/>
    <property type="match status" value="1"/>
</dbReference>
<accession>D8VN41</accession>
<name>D8VN41_9ZZZZ</name>
<reference evidence="2" key="1">
    <citation type="submission" date="2009-09" db="EMBL/GenBank/DDBJ databases">
        <authorList>
            <person name="Beloqi A."/>
            <person name="Nechitaylo T.Y."/>
            <person name="Lopez-Cortes N."/>
            <person name="Vietes M."/>
            <person name="Polaina J."/>
            <person name="Strittmatter A."/>
            <person name="Reva O."/>
            <person name="Waliczek A."/>
            <person name="Golyshina O.V."/>
            <person name="Ferrer M."/>
            <person name="Golyshin P.N."/>
        </authorList>
    </citation>
    <scope>NUCLEOTIDE SEQUENCE</scope>
</reference>
<dbReference type="EMBL" id="GQ996413">
    <property type="protein sequence ID" value="ACY24826.1"/>
    <property type="molecule type" value="Genomic_DNA"/>
</dbReference>
<feature type="domain" description="DSBA-like thioredoxin" evidence="1">
    <location>
        <begin position="10"/>
        <end position="183"/>
    </location>
</feature>
<reference evidence="2" key="2">
    <citation type="journal article" date="2010" name="Appl. Environ. Microbiol.">
        <title>Diversity of glycosyl hydrolases from cellulose-depleting communities enriched from casts of two earthworm species.</title>
        <authorList>
            <person name="Beloqui A."/>
            <person name="Nechitaylo T.Y."/>
            <person name="Lopez-Cortes N."/>
            <person name="Ghazi A."/>
            <person name="Guazzaroni M.E."/>
            <person name="Polaina J."/>
            <person name="Strittmatter A.W."/>
            <person name="Reva O."/>
            <person name="Waliczek A."/>
            <person name="Yakimov M.M."/>
            <person name="Golyshina O.V."/>
            <person name="Ferrer M."/>
            <person name="Golyshin P.N."/>
        </authorList>
    </citation>
    <scope>NUCLEOTIDE SEQUENCE</scope>
</reference>
<dbReference type="Pfam" id="PF01323">
    <property type="entry name" value="DSBA"/>
    <property type="match status" value="1"/>
</dbReference>
<evidence type="ECO:0000313" key="2">
    <source>
        <dbReference type="EMBL" id="ACY24826.1"/>
    </source>
</evidence>
<sequence>MNKQLHYINDPLCGWCYAAAPLISAAAEIPQFNIQLHCGGLWINEHRRPLGKALRDYVKPLDERIQLLTGQPFGERYFNGLLLDNSRVLDSEPLIHAMLAVEKAGGSALTMLQRIQQTHYRDGIWTGSVAVLAELAAEQSISTEQFIRAKEQVNVVAHMAATQKLMARLGVSGYPSIVLQMDDSWQVIALNSFLGKRDAFKAQLEKTMSN</sequence>
<protein>
    <submittedName>
        <fullName evidence="2">DsbA thioredoxin domain protein</fullName>
    </submittedName>
</protein>
<proteinExistence type="predicted"/>
<dbReference type="Gene3D" id="3.40.30.10">
    <property type="entry name" value="Glutaredoxin"/>
    <property type="match status" value="1"/>
</dbReference>